<dbReference type="RefSeq" id="XP_051863683.1">
    <property type="nucleotide sequence ID" value="XM_052007723.1"/>
</dbReference>
<gene>
    <name evidence="2" type="primary">LOC127566116</name>
</gene>
<proteinExistence type="predicted"/>
<dbReference type="Proteomes" id="UP000515160">
    <property type="component" value="Chromosome 2R"/>
</dbReference>
<protein>
    <submittedName>
        <fullName evidence="2">Uncharacterized protein LOC127566116 isoform X1</fullName>
    </submittedName>
</protein>
<evidence type="ECO:0000313" key="1">
    <source>
        <dbReference type="Proteomes" id="UP000515160"/>
    </source>
</evidence>
<dbReference type="AlphaFoldDB" id="A0A9C6WHQ7"/>
<evidence type="ECO:0000313" key="2">
    <source>
        <dbReference type="RefSeq" id="XP_051863683.1"/>
    </source>
</evidence>
<organism evidence="1 2">
    <name type="scientific">Drosophila albomicans</name>
    <name type="common">Fruit fly</name>
    <dbReference type="NCBI Taxonomy" id="7291"/>
    <lineage>
        <taxon>Eukaryota</taxon>
        <taxon>Metazoa</taxon>
        <taxon>Ecdysozoa</taxon>
        <taxon>Arthropoda</taxon>
        <taxon>Hexapoda</taxon>
        <taxon>Insecta</taxon>
        <taxon>Pterygota</taxon>
        <taxon>Neoptera</taxon>
        <taxon>Endopterygota</taxon>
        <taxon>Diptera</taxon>
        <taxon>Brachycera</taxon>
        <taxon>Muscomorpha</taxon>
        <taxon>Ephydroidea</taxon>
        <taxon>Drosophilidae</taxon>
        <taxon>Drosophila</taxon>
    </lineage>
</organism>
<keyword evidence="1" id="KW-1185">Reference proteome</keyword>
<dbReference type="GeneID" id="127566116"/>
<accession>A0A9C6WHQ7</accession>
<sequence length="198" mass="22615">MERKNMKLWFIFLRCHFHQGTDNSAGDYNYNPPKDTNYLPTAALPPISAYGPPPDSTGGGYDYHPPKDNSYLPPGPAYGHLPVFNSEQPPYYQPVHSIPYNSHITFLDKLKSKISLFTLGKIILKLLIFKKIVKFIGIICLLLVLPKLKSVFADNTSSEYEGMNSKNVESDKEKLERQINEIYEFITKSLEDFENAYT</sequence>
<dbReference type="OrthoDB" id="8029054at2759"/>
<name>A0A9C6WHQ7_DROAB</name>
<reference evidence="2" key="1">
    <citation type="submission" date="2025-08" db="UniProtKB">
        <authorList>
            <consortium name="RefSeq"/>
        </authorList>
    </citation>
    <scope>IDENTIFICATION</scope>
    <source>
        <strain evidence="2">15112-1751.03</strain>
        <tissue evidence="2">Whole Adult</tissue>
    </source>
</reference>